<reference evidence="2 3" key="1">
    <citation type="journal article" date="2009" name="J. Bacteriol.">
        <title>Draft genome sequence of the extremely acidophilic bacterium Acidithiobacillus caldus ATCC 51756 reveals metabolic versatility in the genus Acidithiobacillus.</title>
        <authorList>
            <person name="Valdes J."/>
            <person name="Quatrini R."/>
            <person name="Hallberg K."/>
            <person name="Dopson M."/>
            <person name="Valenzuela P.D."/>
            <person name="Holmes D.S."/>
        </authorList>
    </citation>
    <scope>NUCLEOTIDE SEQUENCE [LARGE SCALE GENOMIC DNA]</scope>
    <source>
        <strain evidence="3">ATCC 51756 / DSM 8584 / KU</strain>
    </source>
</reference>
<name>A0A060A268_ACICK</name>
<dbReference type="HOGENOM" id="CLU_890325_0_0_6"/>
<keyword evidence="1" id="KW-0472">Membrane</keyword>
<evidence type="ECO:0000313" key="2">
    <source>
        <dbReference type="EMBL" id="AIA56306.1"/>
    </source>
</evidence>
<protein>
    <recommendedName>
        <fullName evidence="4">Transmembrane protein</fullName>
    </recommendedName>
</protein>
<feature type="transmembrane region" description="Helical" evidence="1">
    <location>
        <begin position="138"/>
        <end position="161"/>
    </location>
</feature>
<organism evidence="2 3">
    <name type="scientific">Acidithiobacillus caldus (strain ATCC 51756 / DSM 8584 / KU)</name>
    <dbReference type="NCBI Taxonomy" id="637389"/>
    <lineage>
        <taxon>Bacteria</taxon>
        <taxon>Pseudomonadati</taxon>
        <taxon>Pseudomonadota</taxon>
        <taxon>Acidithiobacillia</taxon>
        <taxon>Acidithiobacillales</taxon>
        <taxon>Acidithiobacillaceae</taxon>
        <taxon>Acidithiobacillus</taxon>
    </lineage>
</organism>
<gene>
    <name evidence="2" type="ORF">Acaty_c2462</name>
</gene>
<accession>A0A060A268</accession>
<feature type="transmembrane region" description="Helical" evidence="1">
    <location>
        <begin position="25"/>
        <end position="43"/>
    </location>
</feature>
<evidence type="ECO:0000256" key="1">
    <source>
        <dbReference type="SAM" id="Phobius"/>
    </source>
</evidence>
<feature type="transmembrane region" description="Helical" evidence="1">
    <location>
        <begin position="192"/>
        <end position="215"/>
    </location>
</feature>
<dbReference type="RefSeq" id="WP_004873256.1">
    <property type="nucleotide sequence ID" value="NZ_CP005986.1"/>
</dbReference>
<feature type="transmembrane region" description="Helical" evidence="1">
    <location>
        <begin position="55"/>
        <end position="74"/>
    </location>
</feature>
<keyword evidence="1" id="KW-1133">Transmembrane helix</keyword>
<dbReference type="Proteomes" id="UP000005522">
    <property type="component" value="Chromosome"/>
</dbReference>
<sequence length="312" mass="33049">MFEHTPSQGDLSFTLLLRALRGITLWQPILVYILAATVGFTIWEALSQWSNAEFPVLVGALFFLASIGVGYLGAGKVLIFEARGEKLPGIFASLGFGLRVLPRLFGLLLVEALLLFGIFLVETLAFALCTLPGVGPYLFIGIFPAAVVVDAVVFVLAIIVFNLSGPALWHGETVAKSLRHTLGIAHSKPGSVLLMMLLLTVLSLGLGLIVSVVLYTGYSMAMSSAFPLLASVLRDPGDWAMQLFNILLGNGDLLGHLAAGTDAASSSLFALGQGLGLVVATALIFILPNVVFLLGMAHIYIEALELTAPEDV</sequence>
<feature type="transmembrane region" description="Helical" evidence="1">
    <location>
        <begin position="275"/>
        <end position="301"/>
    </location>
</feature>
<dbReference type="EMBL" id="CP005986">
    <property type="protein sequence ID" value="AIA56306.1"/>
    <property type="molecule type" value="Genomic_DNA"/>
</dbReference>
<proteinExistence type="predicted"/>
<evidence type="ECO:0000313" key="3">
    <source>
        <dbReference type="Proteomes" id="UP000005522"/>
    </source>
</evidence>
<feature type="transmembrane region" description="Helical" evidence="1">
    <location>
        <begin position="104"/>
        <end position="131"/>
    </location>
</feature>
<dbReference type="eggNOG" id="ENOG5032S7X">
    <property type="taxonomic scope" value="Bacteria"/>
</dbReference>
<keyword evidence="1" id="KW-0812">Transmembrane</keyword>
<evidence type="ECO:0008006" key="4">
    <source>
        <dbReference type="Google" id="ProtNLM"/>
    </source>
</evidence>
<dbReference type="AlphaFoldDB" id="A0A060A268"/>
<dbReference type="KEGG" id="acz:Acaty_c2462"/>
<dbReference type="GeneID" id="92932526"/>